<evidence type="ECO:0000313" key="2">
    <source>
        <dbReference type="EMBL" id="MDT0621899.1"/>
    </source>
</evidence>
<reference evidence="2 3" key="1">
    <citation type="submission" date="2023-09" db="EMBL/GenBank/DDBJ databases">
        <authorList>
            <person name="Rey-Velasco X."/>
        </authorList>
    </citation>
    <scope>NUCLEOTIDE SEQUENCE [LARGE SCALE GENOMIC DNA]</scope>
    <source>
        <strain evidence="2 3">P007</strain>
    </source>
</reference>
<sequence length="148" mass="17337">MKNLNKVGVILLLLLLSYSVTAQGPARDKIKTLKVAYITEQLGLTTNEAQQFWPIYNDHEQKLNRIRSTEREQFQGVQTDMSIVSDKEADKLILKYLSLQTQKNEIEQKFIADLRPVLSSKKIILLFRAESNFKKRLLQQYRNRRGQR</sequence>
<feature type="signal peptide" evidence="1">
    <location>
        <begin position="1"/>
        <end position="22"/>
    </location>
</feature>
<dbReference type="RefSeq" id="WP_311385512.1">
    <property type="nucleotide sequence ID" value="NZ_JAVRHU010000002.1"/>
</dbReference>
<feature type="chain" id="PRO_5045528864" description="Sensor of ECF-type sigma factor" evidence="1">
    <location>
        <begin position="23"/>
        <end position="148"/>
    </location>
</feature>
<dbReference type="EMBL" id="JAVRHU010000002">
    <property type="protein sequence ID" value="MDT0621899.1"/>
    <property type="molecule type" value="Genomic_DNA"/>
</dbReference>
<keyword evidence="3" id="KW-1185">Reference proteome</keyword>
<evidence type="ECO:0000256" key="1">
    <source>
        <dbReference type="SAM" id="SignalP"/>
    </source>
</evidence>
<gene>
    <name evidence="2" type="ORF">RM520_09685</name>
</gene>
<proteinExistence type="predicted"/>
<evidence type="ECO:0000313" key="3">
    <source>
        <dbReference type="Proteomes" id="UP001250662"/>
    </source>
</evidence>
<dbReference type="Proteomes" id="UP001250662">
    <property type="component" value="Unassembled WGS sequence"/>
</dbReference>
<organism evidence="2 3">
    <name type="scientific">Croceitalea vernalis</name>
    <dbReference type="NCBI Taxonomy" id="3075599"/>
    <lineage>
        <taxon>Bacteria</taxon>
        <taxon>Pseudomonadati</taxon>
        <taxon>Bacteroidota</taxon>
        <taxon>Flavobacteriia</taxon>
        <taxon>Flavobacteriales</taxon>
        <taxon>Flavobacteriaceae</taxon>
        <taxon>Croceitalea</taxon>
    </lineage>
</organism>
<accession>A0ABU3BIC3</accession>
<name>A0ABU3BIC3_9FLAO</name>
<evidence type="ECO:0008006" key="4">
    <source>
        <dbReference type="Google" id="ProtNLM"/>
    </source>
</evidence>
<keyword evidence="1" id="KW-0732">Signal</keyword>
<comment type="caution">
    <text evidence="2">The sequence shown here is derived from an EMBL/GenBank/DDBJ whole genome shotgun (WGS) entry which is preliminary data.</text>
</comment>
<protein>
    <recommendedName>
        <fullName evidence="4">Sensor of ECF-type sigma factor</fullName>
    </recommendedName>
</protein>